<feature type="signal peptide" evidence="2">
    <location>
        <begin position="1"/>
        <end position="19"/>
    </location>
</feature>
<name>A0A6G0XSL9_9STRA</name>
<dbReference type="Proteomes" id="UP000481153">
    <property type="component" value="Unassembled WGS sequence"/>
</dbReference>
<evidence type="ECO:0000313" key="4">
    <source>
        <dbReference type="Proteomes" id="UP000481153"/>
    </source>
</evidence>
<keyword evidence="4" id="KW-1185">Reference proteome</keyword>
<proteinExistence type="predicted"/>
<reference evidence="3 4" key="1">
    <citation type="submission" date="2019-07" db="EMBL/GenBank/DDBJ databases">
        <title>Genomics analysis of Aphanomyces spp. identifies a new class of oomycete effector associated with host adaptation.</title>
        <authorList>
            <person name="Gaulin E."/>
        </authorList>
    </citation>
    <scope>NUCLEOTIDE SEQUENCE [LARGE SCALE GENOMIC DNA]</scope>
    <source>
        <strain evidence="3 4">ATCC 201684</strain>
    </source>
</reference>
<organism evidence="3 4">
    <name type="scientific">Aphanomyces euteiches</name>
    <dbReference type="NCBI Taxonomy" id="100861"/>
    <lineage>
        <taxon>Eukaryota</taxon>
        <taxon>Sar</taxon>
        <taxon>Stramenopiles</taxon>
        <taxon>Oomycota</taxon>
        <taxon>Saprolegniomycetes</taxon>
        <taxon>Saprolegniales</taxon>
        <taxon>Verrucalvaceae</taxon>
        <taxon>Aphanomyces</taxon>
    </lineage>
</organism>
<feature type="region of interest" description="Disordered" evidence="1">
    <location>
        <begin position="444"/>
        <end position="474"/>
    </location>
</feature>
<sequence length="496" mass="51144">MKIAVVASVVASIVALSAAVQCTSDAVINDANNVLVARYCITDFRGDTDPTTIGVAFQDYVNNPNSIYTYGLCGVDACVRQINGLSYPTCTPTAATSYAAAISNFSTTCAALNSALATGGGTCSLVQMARYRLVKYNMPLTPNCSAALAKFSYSSTSQWSSVASALSLTSNDVTNAFCASPDCVQLTNQALGWFINAINCALPFGENLMATASNIMNYCSSSPPTNSSSSNPTIVLPTTTFAPPTTCDASINAANNWTLSQACTNDLQGGSPPSLSAIYADIAARSSTTVYRYGLCGSTNCAADIAKIVNSYLNCTATTAPSLLTWVQGYAPTCVAVNASIANSTCTLANYADYNWARYQVQLTPQCANALSMSTSSLWYSAIQAAALSNNAFTNAFCTSSDCISFTTSTINMLGDCSVTSGENLFKTATNLINYCNAIAPTTPPAAKSSQPSTTAATSGGTTTATPTPTPTKSSASTAFGMLAVGVVASGMLLLA</sequence>
<evidence type="ECO:0000256" key="1">
    <source>
        <dbReference type="SAM" id="MobiDB-lite"/>
    </source>
</evidence>
<gene>
    <name evidence="3" type="ORF">Ae201684_001850</name>
</gene>
<feature type="compositionally biased region" description="Low complexity" evidence="1">
    <location>
        <begin position="445"/>
        <end position="474"/>
    </location>
</feature>
<feature type="chain" id="PRO_5026109929" description="Secreted protein" evidence="2">
    <location>
        <begin position="20"/>
        <end position="496"/>
    </location>
</feature>
<accession>A0A6G0XSL9</accession>
<evidence type="ECO:0000256" key="2">
    <source>
        <dbReference type="SAM" id="SignalP"/>
    </source>
</evidence>
<evidence type="ECO:0000313" key="3">
    <source>
        <dbReference type="EMBL" id="KAF0743375.1"/>
    </source>
</evidence>
<dbReference type="EMBL" id="VJMJ01000017">
    <property type="protein sequence ID" value="KAF0743375.1"/>
    <property type="molecule type" value="Genomic_DNA"/>
</dbReference>
<dbReference type="VEuPathDB" id="FungiDB:AeMF1_000702"/>
<comment type="caution">
    <text evidence="3">The sequence shown here is derived from an EMBL/GenBank/DDBJ whole genome shotgun (WGS) entry which is preliminary data.</text>
</comment>
<protein>
    <recommendedName>
        <fullName evidence="5">Secreted protein</fullName>
    </recommendedName>
</protein>
<keyword evidence="2" id="KW-0732">Signal</keyword>
<evidence type="ECO:0008006" key="5">
    <source>
        <dbReference type="Google" id="ProtNLM"/>
    </source>
</evidence>
<dbReference type="AlphaFoldDB" id="A0A6G0XSL9"/>